<dbReference type="RefSeq" id="WP_016095845.1">
    <property type="nucleotide sequence ID" value="NZ_KB976137.1"/>
</dbReference>
<dbReference type="Proteomes" id="UP000014003">
    <property type="component" value="Unassembled WGS sequence"/>
</dbReference>
<reference evidence="1 2" key="1">
    <citation type="submission" date="2012-12" db="EMBL/GenBank/DDBJ databases">
        <title>The Genome Sequence of Bacillus cereus HuA3-9.</title>
        <authorList>
            <consortium name="The Broad Institute Genome Sequencing Platform"/>
            <consortium name="The Broad Institute Genome Sequencing Center for Infectious Disease"/>
            <person name="Feldgarden M."/>
            <person name="Van der Auwera G.A."/>
            <person name="Mahillon J."/>
            <person name="Duprez V."/>
            <person name="Timmery S."/>
            <person name="Mattelet C."/>
            <person name="Dierick K."/>
            <person name="Sun M."/>
            <person name="Yu Z."/>
            <person name="Zhu L."/>
            <person name="Hu X."/>
            <person name="Shank E.B."/>
            <person name="Swiecicka I."/>
            <person name="Hansen B.M."/>
            <person name="Andrup L."/>
            <person name="Walker B."/>
            <person name="Young S.K."/>
            <person name="Zeng Q."/>
            <person name="Gargeya S."/>
            <person name="Fitzgerald M."/>
            <person name="Haas B."/>
            <person name="Abouelleil A."/>
            <person name="Alvarado L."/>
            <person name="Arachchi H.M."/>
            <person name="Berlin A.M."/>
            <person name="Chapman S.B."/>
            <person name="Dewar J."/>
            <person name="Goldberg J."/>
            <person name="Griggs A."/>
            <person name="Gujja S."/>
            <person name="Hansen M."/>
            <person name="Howarth C."/>
            <person name="Imamovic A."/>
            <person name="Larimer J."/>
            <person name="McCowan C."/>
            <person name="Murphy C."/>
            <person name="Neiman D."/>
            <person name="Pearson M."/>
            <person name="Priest M."/>
            <person name="Roberts A."/>
            <person name="Saif S."/>
            <person name="Shea T."/>
            <person name="Sisk P."/>
            <person name="Sykes S."/>
            <person name="Wortman J."/>
            <person name="Nusbaum C."/>
            <person name="Birren B."/>
        </authorList>
    </citation>
    <scope>NUCLEOTIDE SEQUENCE [LARGE SCALE GENOMIC DNA]</scope>
    <source>
        <strain evidence="1 2">HuA3-9</strain>
    </source>
</reference>
<gene>
    <name evidence="1" type="ORF">IGA_06329</name>
</gene>
<dbReference type="AlphaFoldDB" id="R8CB45"/>
<accession>R8CB45</accession>
<protein>
    <submittedName>
        <fullName evidence="1">Uncharacterized protein</fullName>
    </submittedName>
</protein>
<proteinExistence type="predicted"/>
<evidence type="ECO:0000313" key="1">
    <source>
        <dbReference type="EMBL" id="EOO08755.1"/>
    </source>
</evidence>
<sequence>MNRKVGTKKAKSHTAHLNEELVQEGTAELGKFLKMYSEGVSNLTMPSRFIDVIWHDMLENPEEYEAFSNKFAGMVVGHEPIVGEGKIEWVTNYEKRFGKLNSTWFMDQNGRFNKKAYEEYQKTGVWRASWDCGPCLHYPTLNCQ</sequence>
<organism evidence="1 2">
    <name type="scientific">Bacillus cereus HuA3-9</name>
    <dbReference type="NCBI Taxonomy" id="1053205"/>
    <lineage>
        <taxon>Bacteria</taxon>
        <taxon>Bacillati</taxon>
        <taxon>Bacillota</taxon>
        <taxon>Bacilli</taxon>
        <taxon>Bacillales</taxon>
        <taxon>Bacillaceae</taxon>
        <taxon>Bacillus</taxon>
        <taxon>Bacillus cereus group</taxon>
    </lineage>
</organism>
<dbReference type="PATRIC" id="fig|1053205.3.peg.6316"/>
<dbReference type="HOGENOM" id="CLU_149801_0_0_9"/>
<comment type="caution">
    <text evidence="1">The sequence shown here is derived from an EMBL/GenBank/DDBJ whole genome shotgun (WGS) entry which is preliminary data.</text>
</comment>
<dbReference type="EMBL" id="AHDZ01000092">
    <property type="protein sequence ID" value="EOO08755.1"/>
    <property type="molecule type" value="Genomic_DNA"/>
</dbReference>
<evidence type="ECO:0000313" key="2">
    <source>
        <dbReference type="Proteomes" id="UP000014003"/>
    </source>
</evidence>
<name>R8CB45_BACCE</name>